<dbReference type="RefSeq" id="WP_157298421.1">
    <property type="nucleotide sequence ID" value="NZ_BAAAZB010000005.1"/>
</dbReference>
<dbReference type="AlphaFoldDB" id="A0A6N8J4E2"/>
<evidence type="ECO:0008006" key="3">
    <source>
        <dbReference type="Google" id="ProtNLM"/>
    </source>
</evidence>
<comment type="caution">
    <text evidence="1">The sequence shown here is derived from an EMBL/GenBank/DDBJ whole genome shotgun (WGS) entry which is preliminary data.</text>
</comment>
<proteinExistence type="predicted"/>
<name>A0A6N8J4E2_9BACT</name>
<protein>
    <recommendedName>
        <fullName evidence="3">SGNH/GDSL hydrolase family protein</fullName>
    </recommendedName>
</protein>
<organism evidence="1 2">
    <name type="scientific">Chitinophaga oryziterrae</name>
    <dbReference type="NCBI Taxonomy" id="1031224"/>
    <lineage>
        <taxon>Bacteria</taxon>
        <taxon>Pseudomonadati</taxon>
        <taxon>Bacteroidota</taxon>
        <taxon>Chitinophagia</taxon>
        <taxon>Chitinophagales</taxon>
        <taxon>Chitinophagaceae</taxon>
        <taxon>Chitinophaga</taxon>
    </lineage>
</organism>
<evidence type="ECO:0000313" key="1">
    <source>
        <dbReference type="EMBL" id="MVT39774.1"/>
    </source>
</evidence>
<dbReference type="EMBL" id="WRXO01000001">
    <property type="protein sequence ID" value="MVT39774.1"/>
    <property type="molecule type" value="Genomic_DNA"/>
</dbReference>
<dbReference type="OrthoDB" id="631431at2"/>
<reference evidence="1 2" key="1">
    <citation type="submission" date="2019-12" db="EMBL/GenBank/DDBJ databases">
        <title>The draft genomic sequence of strain Chitinophaga oryziterrae JCM 16595.</title>
        <authorList>
            <person name="Zhang X."/>
        </authorList>
    </citation>
    <scope>NUCLEOTIDE SEQUENCE [LARGE SCALE GENOMIC DNA]</scope>
    <source>
        <strain evidence="1 2">JCM 16595</strain>
    </source>
</reference>
<gene>
    <name evidence="1" type="ORF">GO495_04200</name>
</gene>
<keyword evidence="2" id="KW-1185">Reference proteome</keyword>
<accession>A0A6N8J4E2</accession>
<dbReference type="Proteomes" id="UP000468388">
    <property type="component" value="Unassembled WGS sequence"/>
</dbReference>
<evidence type="ECO:0000313" key="2">
    <source>
        <dbReference type="Proteomes" id="UP000468388"/>
    </source>
</evidence>
<sequence>MNKFLTRLLLFFIILILLLLPLVFIKIGGDKLRYIDNPTAALIDKHARLDSLPSPKLIITGGSNAFYGMNSERISRELNMNVVNMGLFAGFGLDFMLNELEGRIHANDKVVLSIEYFLTSKCSAEEDILKYYPSASAYLHVKEPFYTKWINDVKINIESVQNRILTPVKRSSNIYVHSRTINKFGDAVGYLTYKKPVYGHYGRLEYRHYEEIATLNRFKQRMDSVGAEVYLVFPPFPRSDFERNKDIFDRYYADLKRELKIPILGTPEGMVFDDTLFYDTVYHLDKDGREARTDRLINLLLQYPTHSGTTTRPVD</sequence>